<evidence type="ECO:0000313" key="2">
    <source>
        <dbReference type="Proteomes" id="UP000247634"/>
    </source>
</evidence>
<name>A0A2U9NX67_STRAS</name>
<dbReference type="AlphaFoldDB" id="A0A2U9NX67"/>
<keyword evidence="2" id="KW-1185">Reference proteome</keyword>
<dbReference type="EMBL" id="CP029788">
    <property type="protein sequence ID" value="AWT41608.1"/>
    <property type="molecule type" value="Genomic_DNA"/>
</dbReference>
<sequence>MTQPWVILTRVVEEAYRSLVAYGQMWIWVPSEPPLPEPLERVRPDIPLSAVERALERQLLDLDTLG</sequence>
<gene>
    <name evidence="1" type="ORF">DMT42_04325</name>
</gene>
<dbReference type="RefSeq" id="WP_110626544.1">
    <property type="nucleotide sequence ID" value="NZ_CP029788.1"/>
</dbReference>
<dbReference type="Proteomes" id="UP000247634">
    <property type="component" value="Chromosome"/>
</dbReference>
<proteinExistence type="predicted"/>
<dbReference type="KEGG" id="sact:DMT42_04325"/>
<accession>A0A2U9NX67</accession>
<protein>
    <submittedName>
        <fullName evidence="1">Uncharacterized protein</fullName>
    </submittedName>
</protein>
<reference evidence="1 2" key="1">
    <citation type="submission" date="2018-06" db="EMBL/GenBank/DDBJ databases">
        <title>The complete genome sequence of a nosiheptide producer Streptomyces actuosus ATCC 25421: deducing the ability of producing a new class III lantibiotics.</title>
        <authorList>
            <person name="Liu W."/>
            <person name="Sun F."/>
            <person name="Hu Y."/>
        </authorList>
    </citation>
    <scope>NUCLEOTIDE SEQUENCE [LARGE SCALE GENOMIC DNA]</scope>
    <source>
        <strain evidence="1 2">ATCC 25421</strain>
    </source>
</reference>
<evidence type="ECO:0000313" key="1">
    <source>
        <dbReference type="EMBL" id="AWT41608.1"/>
    </source>
</evidence>
<dbReference type="InterPro" id="IPR045701">
    <property type="entry name" value="DUF6059"/>
</dbReference>
<organism evidence="1 2">
    <name type="scientific">Streptomyces actuosus</name>
    <dbReference type="NCBI Taxonomy" id="1885"/>
    <lineage>
        <taxon>Bacteria</taxon>
        <taxon>Bacillati</taxon>
        <taxon>Actinomycetota</taxon>
        <taxon>Actinomycetes</taxon>
        <taxon>Kitasatosporales</taxon>
        <taxon>Streptomycetaceae</taxon>
        <taxon>Streptomyces</taxon>
    </lineage>
</organism>
<dbReference type="Pfam" id="PF19534">
    <property type="entry name" value="DUF6059"/>
    <property type="match status" value="1"/>
</dbReference>